<evidence type="ECO:0000256" key="2">
    <source>
        <dbReference type="ARBA" id="ARBA00022801"/>
    </source>
</evidence>
<dbReference type="InterPro" id="IPR020802">
    <property type="entry name" value="TesA-like"/>
</dbReference>
<accession>A0ABP8DEX9</accession>
<sequence>MAATGNHMDDTGAWVRRYHPADDAAVRLVCFPHAGGSATFYRPMSAALSPAVDVLALQYPGRQDRRHTPGIEHLPDLADGVVEALLPWTDRPFAFFGHSMGAIVAFEVALRLRGAGRNGPVRLFASGRRAPSRWREGRVHLLDDAGIIAELRGLSGSDPRILGDEELLPMILPALRADYRAIERYTCEPAARVACPVTVLTGNADPQVDMDDACAWERHTDGGLTLRVFTGGHFFLTDHAAEILRLVRQDLLGTAAARR</sequence>
<comment type="caution">
    <text evidence="4">The sequence shown here is derived from an EMBL/GenBank/DDBJ whole genome shotgun (WGS) entry which is preliminary data.</text>
</comment>
<protein>
    <submittedName>
        <fullName evidence="4">Alpha/beta fold hydrolase</fullName>
    </submittedName>
</protein>
<dbReference type="InterPro" id="IPR001031">
    <property type="entry name" value="Thioesterase"/>
</dbReference>
<organism evidence="4 5">
    <name type="scientific">Dactylosporangium darangshiense</name>
    <dbReference type="NCBI Taxonomy" id="579108"/>
    <lineage>
        <taxon>Bacteria</taxon>
        <taxon>Bacillati</taxon>
        <taxon>Actinomycetota</taxon>
        <taxon>Actinomycetes</taxon>
        <taxon>Micromonosporales</taxon>
        <taxon>Micromonosporaceae</taxon>
        <taxon>Dactylosporangium</taxon>
    </lineage>
</organism>
<dbReference type="GO" id="GO:0016787">
    <property type="term" value="F:hydrolase activity"/>
    <property type="evidence" value="ECO:0007669"/>
    <property type="project" value="UniProtKB-KW"/>
</dbReference>
<gene>
    <name evidence="4" type="ORF">GCM10022255_058650</name>
</gene>
<dbReference type="SMART" id="SM00824">
    <property type="entry name" value="PKS_TE"/>
    <property type="match status" value="1"/>
</dbReference>
<name>A0ABP8DEX9_9ACTN</name>
<dbReference type="Gene3D" id="3.40.50.1820">
    <property type="entry name" value="alpha/beta hydrolase"/>
    <property type="match status" value="1"/>
</dbReference>
<dbReference type="PANTHER" id="PTHR11487">
    <property type="entry name" value="THIOESTERASE"/>
    <property type="match status" value="1"/>
</dbReference>
<proteinExistence type="inferred from homology"/>
<evidence type="ECO:0000256" key="1">
    <source>
        <dbReference type="ARBA" id="ARBA00007169"/>
    </source>
</evidence>
<evidence type="ECO:0000313" key="4">
    <source>
        <dbReference type="EMBL" id="GAA4254335.1"/>
    </source>
</evidence>
<keyword evidence="2 4" id="KW-0378">Hydrolase</keyword>
<dbReference type="RefSeq" id="WP_345131381.1">
    <property type="nucleotide sequence ID" value="NZ_BAABAT010000018.1"/>
</dbReference>
<reference evidence="5" key="1">
    <citation type="journal article" date="2019" name="Int. J. Syst. Evol. Microbiol.">
        <title>The Global Catalogue of Microorganisms (GCM) 10K type strain sequencing project: providing services to taxonomists for standard genome sequencing and annotation.</title>
        <authorList>
            <consortium name="The Broad Institute Genomics Platform"/>
            <consortium name="The Broad Institute Genome Sequencing Center for Infectious Disease"/>
            <person name="Wu L."/>
            <person name="Ma J."/>
        </authorList>
    </citation>
    <scope>NUCLEOTIDE SEQUENCE [LARGE SCALE GENOMIC DNA]</scope>
    <source>
        <strain evidence="5">JCM 17441</strain>
    </source>
</reference>
<dbReference type="InterPro" id="IPR012223">
    <property type="entry name" value="TEII"/>
</dbReference>
<dbReference type="EMBL" id="BAABAT010000018">
    <property type="protein sequence ID" value="GAA4254335.1"/>
    <property type="molecule type" value="Genomic_DNA"/>
</dbReference>
<keyword evidence="5" id="KW-1185">Reference proteome</keyword>
<dbReference type="PANTHER" id="PTHR11487:SF0">
    <property type="entry name" value="S-ACYL FATTY ACID SYNTHASE THIOESTERASE, MEDIUM CHAIN"/>
    <property type="match status" value="1"/>
</dbReference>
<feature type="domain" description="Thioesterase TesA-like" evidence="3">
    <location>
        <begin position="29"/>
        <end position="251"/>
    </location>
</feature>
<dbReference type="Proteomes" id="UP001500620">
    <property type="component" value="Unassembled WGS sequence"/>
</dbReference>
<dbReference type="Pfam" id="PF00975">
    <property type="entry name" value="Thioesterase"/>
    <property type="match status" value="1"/>
</dbReference>
<evidence type="ECO:0000259" key="3">
    <source>
        <dbReference type="SMART" id="SM00824"/>
    </source>
</evidence>
<dbReference type="SUPFAM" id="SSF53474">
    <property type="entry name" value="alpha/beta-Hydrolases"/>
    <property type="match status" value="1"/>
</dbReference>
<dbReference type="InterPro" id="IPR029058">
    <property type="entry name" value="AB_hydrolase_fold"/>
</dbReference>
<comment type="similarity">
    <text evidence="1">Belongs to the thioesterase family.</text>
</comment>
<evidence type="ECO:0000313" key="5">
    <source>
        <dbReference type="Proteomes" id="UP001500620"/>
    </source>
</evidence>